<comment type="caution">
    <text evidence="2">The sequence shown here is derived from an EMBL/GenBank/DDBJ whole genome shotgun (WGS) entry which is preliminary data.</text>
</comment>
<name>A0A4Q1C7T2_9BACT</name>
<dbReference type="RefSeq" id="WP_129046206.1">
    <property type="nucleotide sequence ID" value="NZ_SDHX01000001.1"/>
</dbReference>
<keyword evidence="3" id="KW-1185">Reference proteome</keyword>
<accession>A0A4Q1C7T2</accession>
<evidence type="ECO:0000313" key="2">
    <source>
        <dbReference type="EMBL" id="RXK54842.1"/>
    </source>
</evidence>
<keyword evidence="1" id="KW-0732">Signal</keyword>
<dbReference type="EMBL" id="SDHX01000001">
    <property type="protein sequence ID" value="RXK54842.1"/>
    <property type="molecule type" value="Genomic_DNA"/>
</dbReference>
<dbReference type="OrthoDB" id="202835at2"/>
<feature type="chain" id="PRO_5020675895" evidence="1">
    <location>
        <begin position="20"/>
        <end position="312"/>
    </location>
</feature>
<evidence type="ECO:0000256" key="1">
    <source>
        <dbReference type="SAM" id="SignalP"/>
    </source>
</evidence>
<protein>
    <submittedName>
        <fullName evidence="2">Uncharacterized protein</fullName>
    </submittedName>
</protein>
<dbReference type="Proteomes" id="UP000290218">
    <property type="component" value="Unassembled WGS sequence"/>
</dbReference>
<gene>
    <name evidence="2" type="ORF">ESB00_02795</name>
</gene>
<evidence type="ECO:0000313" key="3">
    <source>
        <dbReference type="Proteomes" id="UP000290218"/>
    </source>
</evidence>
<reference evidence="2 3" key="1">
    <citation type="submission" date="2019-01" db="EMBL/GenBank/DDBJ databases">
        <title>Lacunisphaera sp. strain TWA-58.</title>
        <authorList>
            <person name="Chen W.-M."/>
        </authorList>
    </citation>
    <scope>NUCLEOTIDE SEQUENCE [LARGE SCALE GENOMIC DNA]</scope>
    <source>
        <strain evidence="2 3">TWA-58</strain>
    </source>
</reference>
<feature type="signal peptide" evidence="1">
    <location>
        <begin position="1"/>
        <end position="19"/>
    </location>
</feature>
<sequence>MKRLPRFLFLALSVSPAFAAQPAIEDHEVVAVSSHASDDYVRTKRPDGSWPIETYAFGEGGLYFSSQRDDSLEGVKFMNVARTIAGPLAEQGYVPSHDPAKTRFLIMVYWGMTSGAGGASTSMAYQAMQGTQPINVIKQGPPPPPPGVSNMAAGLNRLGGGLDSVQTGQLSAQVQALTLIRLENEARDRENERKARLLGFNHELAGTIGFEATPLRHRREQLIDELEDNRYFVVLLAYDFQVLWKEKKRKLVWEARYSIRERGNRFDQQLEAMTRSAARHFGQNSEGLKRQSFPRGTVEMGELEIIGTEPGK</sequence>
<proteinExistence type="predicted"/>
<dbReference type="AlphaFoldDB" id="A0A4Q1C7T2"/>
<organism evidence="2 3">
    <name type="scientific">Oleiharenicola lentus</name>
    <dbReference type="NCBI Taxonomy" id="2508720"/>
    <lineage>
        <taxon>Bacteria</taxon>
        <taxon>Pseudomonadati</taxon>
        <taxon>Verrucomicrobiota</taxon>
        <taxon>Opitutia</taxon>
        <taxon>Opitutales</taxon>
        <taxon>Opitutaceae</taxon>
        <taxon>Oleiharenicola</taxon>
    </lineage>
</organism>